<evidence type="ECO:0000313" key="3">
    <source>
        <dbReference type="Proteomes" id="UP000582981"/>
    </source>
</evidence>
<sequence length="69" mass="8132">MYYRTDFVREVVRYRLEAGISQTDFWAKFGVTQSVGSRIETSGRMLIPLYFLVRLYFSGVVVDDDLRLE</sequence>
<organism evidence="2 3">
    <name type="scientific">Pseudomonas gingeri</name>
    <dbReference type="NCBI Taxonomy" id="117681"/>
    <lineage>
        <taxon>Bacteria</taxon>
        <taxon>Pseudomonadati</taxon>
        <taxon>Pseudomonadota</taxon>
        <taxon>Gammaproteobacteria</taxon>
        <taxon>Pseudomonadales</taxon>
        <taxon>Pseudomonadaceae</taxon>
        <taxon>Pseudomonas</taxon>
    </lineage>
</organism>
<protein>
    <submittedName>
        <fullName evidence="2">Helix-turn-helix transcriptional regulator</fullName>
    </submittedName>
</protein>
<dbReference type="AlphaFoldDB" id="A0A7Y7WDQ6"/>
<reference evidence="2 3" key="1">
    <citation type="submission" date="2020-04" db="EMBL/GenBank/DDBJ databases">
        <title>Molecular characterization of pseudomonads from Agaricus bisporus reveal novel blotch 2 pathogens in Western Europe.</title>
        <authorList>
            <person name="Taparia T."/>
            <person name="Krijger M."/>
            <person name="Haynes E."/>
            <person name="Elpinstone J.G."/>
            <person name="Noble R."/>
            <person name="Van Der Wolf J."/>
        </authorList>
    </citation>
    <scope>NUCLEOTIDE SEQUENCE [LARGE SCALE GENOMIC DNA]</scope>
    <source>
        <strain evidence="2 3">F1001</strain>
    </source>
</reference>
<dbReference type="InterPro" id="IPR001387">
    <property type="entry name" value="Cro/C1-type_HTH"/>
</dbReference>
<dbReference type="RefSeq" id="WP_100941035.1">
    <property type="nucleotide sequence ID" value="NZ_JACAPU010000012.1"/>
</dbReference>
<dbReference type="Proteomes" id="UP000582981">
    <property type="component" value="Unassembled WGS sequence"/>
</dbReference>
<dbReference type="InterPro" id="IPR055172">
    <property type="entry name" value="HTH_RsaL-like"/>
</dbReference>
<feature type="domain" description="RsaL-like HTH" evidence="1">
    <location>
        <begin position="13"/>
        <end position="56"/>
    </location>
</feature>
<evidence type="ECO:0000259" key="1">
    <source>
        <dbReference type="Pfam" id="PF22495"/>
    </source>
</evidence>
<dbReference type="Pfam" id="PF22495">
    <property type="entry name" value="HTH_92"/>
    <property type="match status" value="1"/>
</dbReference>
<proteinExistence type="predicted"/>
<dbReference type="EMBL" id="JACAPU010000012">
    <property type="protein sequence ID" value="NWB46734.1"/>
    <property type="molecule type" value="Genomic_DNA"/>
</dbReference>
<dbReference type="CDD" id="cd00093">
    <property type="entry name" value="HTH_XRE"/>
    <property type="match status" value="1"/>
</dbReference>
<gene>
    <name evidence="2" type="ORF">HX829_09520</name>
</gene>
<dbReference type="SUPFAM" id="SSF47413">
    <property type="entry name" value="lambda repressor-like DNA-binding domains"/>
    <property type="match status" value="1"/>
</dbReference>
<name>A0A7Y7WDQ6_9PSED</name>
<dbReference type="InterPro" id="IPR010982">
    <property type="entry name" value="Lambda_DNA-bd_dom_sf"/>
</dbReference>
<comment type="caution">
    <text evidence="2">The sequence shown here is derived from an EMBL/GenBank/DDBJ whole genome shotgun (WGS) entry which is preliminary data.</text>
</comment>
<accession>A0A7Y7WDQ6</accession>
<dbReference type="GO" id="GO:0003677">
    <property type="term" value="F:DNA binding"/>
    <property type="evidence" value="ECO:0007669"/>
    <property type="project" value="InterPro"/>
</dbReference>
<evidence type="ECO:0000313" key="2">
    <source>
        <dbReference type="EMBL" id="NWB46734.1"/>
    </source>
</evidence>